<keyword evidence="2" id="KW-0812">Transmembrane</keyword>
<organism evidence="3 4">
    <name type="scientific">Streptomyces ureilyticus</name>
    <dbReference type="NCBI Taxonomy" id="1775131"/>
    <lineage>
        <taxon>Bacteria</taxon>
        <taxon>Bacillati</taxon>
        <taxon>Actinomycetota</taxon>
        <taxon>Actinomycetes</taxon>
        <taxon>Kitasatosporales</taxon>
        <taxon>Streptomycetaceae</taxon>
        <taxon>Streptomyces</taxon>
    </lineage>
</organism>
<dbReference type="EMBL" id="JAAKZX010000138">
    <property type="protein sequence ID" value="NGO46661.1"/>
    <property type="molecule type" value="Genomic_DNA"/>
</dbReference>
<name>A0ABX0DXK5_9ACTN</name>
<sequence>MASASNPKNKNKNTGKAEKKTAPKTSANTAPKTSAKPPAKTANKSSGKDRTAARRARIEEQRQAERARERRSRIITLVAATAILAGLVGGGAYLINTANDKEQAQAAPVRGEKSWSKLGQDHVDTEVDYPMTPPAGGDHAAAWQNCDSDVYTQPIRDENAVHALEHGAVWVTYNDKAAEADVKALTERVSKTPYSLMSPYESQSSPITLTAWGHQLKIEKASDPRVNEFFDKYVQGPQTPEPGAACTGGIAA</sequence>
<evidence type="ECO:0000313" key="3">
    <source>
        <dbReference type="EMBL" id="NGO46661.1"/>
    </source>
</evidence>
<keyword evidence="4" id="KW-1185">Reference proteome</keyword>
<accession>A0ABX0DXK5</accession>
<dbReference type="InterPro" id="IPR021454">
    <property type="entry name" value="DUF3105"/>
</dbReference>
<reference evidence="3 4" key="1">
    <citation type="submission" date="2020-02" db="EMBL/GenBank/DDBJ databases">
        <title>Whole-genome analyses of novel actinobacteria.</title>
        <authorList>
            <person name="Sahin N."/>
            <person name="Tokatli A."/>
        </authorList>
    </citation>
    <scope>NUCLEOTIDE SEQUENCE [LARGE SCALE GENOMIC DNA]</scope>
    <source>
        <strain evidence="3 4">YC419</strain>
    </source>
</reference>
<feature type="region of interest" description="Disordered" evidence="1">
    <location>
        <begin position="1"/>
        <end position="70"/>
    </location>
</feature>
<comment type="caution">
    <text evidence="3">The sequence shown here is derived from an EMBL/GenBank/DDBJ whole genome shotgun (WGS) entry which is preliminary data.</text>
</comment>
<dbReference type="Proteomes" id="UP001518140">
    <property type="component" value="Unassembled WGS sequence"/>
</dbReference>
<feature type="compositionally biased region" description="Basic and acidic residues" evidence="1">
    <location>
        <begin position="46"/>
        <end position="68"/>
    </location>
</feature>
<feature type="transmembrane region" description="Helical" evidence="2">
    <location>
        <begin position="74"/>
        <end position="95"/>
    </location>
</feature>
<keyword evidence="2" id="KW-0472">Membrane</keyword>
<dbReference type="Pfam" id="PF11303">
    <property type="entry name" value="DUF3105"/>
    <property type="match status" value="1"/>
</dbReference>
<evidence type="ECO:0000313" key="4">
    <source>
        <dbReference type="Proteomes" id="UP001518140"/>
    </source>
</evidence>
<dbReference type="RefSeq" id="WP_165343192.1">
    <property type="nucleotide sequence ID" value="NZ_JAAKZX010000138.1"/>
</dbReference>
<evidence type="ECO:0000256" key="2">
    <source>
        <dbReference type="SAM" id="Phobius"/>
    </source>
</evidence>
<proteinExistence type="predicted"/>
<protein>
    <submittedName>
        <fullName evidence="3">DUF3105 domain-containing protein</fullName>
    </submittedName>
</protein>
<gene>
    <name evidence="3" type="ORF">G6048_32575</name>
</gene>
<feature type="compositionally biased region" description="Polar residues" evidence="1">
    <location>
        <begin position="23"/>
        <end position="32"/>
    </location>
</feature>
<evidence type="ECO:0000256" key="1">
    <source>
        <dbReference type="SAM" id="MobiDB-lite"/>
    </source>
</evidence>
<keyword evidence="2" id="KW-1133">Transmembrane helix</keyword>